<organism evidence="3 4">
    <name type="scientific">Neopusillimonas maritima</name>
    <dbReference type="NCBI Taxonomy" id="2026239"/>
    <lineage>
        <taxon>Bacteria</taxon>
        <taxon>Pseudomonadati</taxon>
        <taxon>Pseudomonadota</taxon>
        <taxon>Betaproteobacteria</taxon>
        <taxon>Burkholderiales</taxon>
        <taxon>Alcaligenaceae</taxon>
        <taxon>Neopusillimonas</taxon>
    </lineage>
</organism>
<evidence type="ECO:0000313" key="3">
    <source>
        <dbReference type="EMBL" id="RII82237.1"/>
    </source>
</evidence>
<dbReference type="InterPro" id="IPR006121">
    <property type="entry name" value="HMA_dom"/>
</dbReference>
<dbReference type="SUPFAM" id="SSF55008">
    <property type="entry name" value="HMA, heavy metal-associated domain"/>
    <property type="match status" value="1"/>
</dbReference>
<dbReference type="InterPro" id="IPR017969">
    <property type="entry name" value="Heavy-metal-associated_CS"/>
</dbReference>
<dbReference type="Gene3D" id="3.30.70.100">
    <property type="match status" value="1"/>
</dbReference>
<gene>
    <name evidence="3" type="ORF">CJO09_12885</name>
</gene>
<evidence type="ECO:0000256" key="1">
    <source>
        <dbReference type="ARBA" id="ARBA00022723"/>
    </source>
</evidence>
<proteinExistence type="predicted"/>
<dbReference type="PROSITE" id="PS50846">
    <property type="entry name" value="HMA_2"/>
    <property type="match status" value="1"/>
</dbReference>
<sequence>MPSGNAVKEFKTMQFNVQDMTCGHCVAAITQAVESAFPQAKVSINLEQHRVVVDNVDDIAAVQKIIEEEGYTPIPAEQLKREI</sequence>
<name>A0ABX9MTT8_9BURK</name>
<dbReference type="EMBL" id="NQOU01000005">
    <property type="protein sequence ID" value="RII82237.1"/>
    <property type="molecule type" value="Genomic_DNA"/>
</dbReference>
<keyword evidence="1" id="KW-0479">Metal-binding</keyword>
<reference evidence="3 4" key="1">
    <citation type="submission" date="2017-08" db="EMBL/GenBank/DDBJ databases">
        <title>Pusillimonas indicus sp. nov., a member of the family Alcaligenaceae isolated from surface seawater.</title>
        <authorList>
            <person name="Li J."/>
        </authorList>
    </citation>
    <scope>NUCLEOTIDE SEQUENCE [LARGE SCALE GENOMIC DNA]</scope>
    <source>
        <strain evidence="3 4">17-4A</strain>
    </source>
</reference>
<dbReference type="Proteomes" id="UP000266483">
    <property type="component" value="Unassembled WGS sequence"/>
</dbReference>
<dbReference type="Pfam" id="PF00403">
    <property type="entry name" value="HMA"/>
    <property type="match status" value="1"/>
</dbReference>
<evidence type="ECO:0000313" key="4">
    <source>
        <dbReference type="Proteomes" id="UP000266483"/>
    </source>
</evidence>
<dbReference type="CDD" id="cd00371">
    <property type="entry name" value="HMA"/>
    <property type="match status" value="1"/>
</dbReference>
<accession>A0ABX9MTT8</accession>
<dbReference type="InterPro" id="IPR036163">
    <property type="entry name" value="HMA_dom_sf"/>
</dbReference>
<feature type="domain" description="HMA" evidence="2">
    <location>
        <begin position="11"/>
        <end position="74"/>
    </location>
</feature>
<evidence type="ECO:0000259" key="2">
    <source>
        <dbReference type="PROSITE" id="PS50846"/>
    </source>
</evidence>
<dbReference type="PROSITE" id="PS01047">
    <property type="entry name" value="HMA_1"/>
    <property type="match status" value="1"/>
</dbReference>
<protein>
    <recommendedName>
        <fullName evidence="2">HMA domain-containing protein</fullName>
    </recommendedName>
</protein>
<comment type="caution">
    <text evidence="3">The sequence shown here is derived from an EMBL/GenBank/DDBJ whole genome shotgun (WGS) entry which is preliminary data.</text>
</comment>
<keyword evidence="4" id="KW-1185">Reference proteome</keyword>